<evidence type="ECO:0000313" key="1">
    <source>
        <dbReference type="EMBL" id="MBC5645620.1"/>
    </source>
</evidence>
<reference evidence="1 2" key="1">
    <citation type="submission" date="2020-08" db="EMBL/GenBank/DDBJ databases">
        <title>Genome public.</title>
        <authorList>
            <person name="Liu C."/>
            <person name="Sun Q."/>
        </authorList>
    </citation>
    <scope>NUCLEOTIDE SEQUENCE [LARGE SCALE GENOMIC DNA]</scope>
    <source>
        <strain evidence="1 2">BX2</strain>
    </source>
</reference>
<dbReference type="Proteomes" id="UP000644010">
    <property type="component" value="Unassembled WGS sequence"/>
</dbReference>
<accession>A0ABR7E779</accession>
<organism evidence="1 2">
    <name type="scientific">Parabacteroides segnis</name>
    <dbReference type="NCBI Taxonomy" id="2763058"/>
    <lineage>
        <taxon>Bacteria</taxon>
        <taxon>Pseudomonadati</taxon>
        <taxon>Bacteroidota</taxon>
        <taxon>Bacteroidia</taxon>
        <taxon>Bacteroidales</taxon>
        <taxon>Tannerellaceae</taxon>
        <taxon>Parabacteroides</taxon>
    </lineage>
</organism>
<evidence type="ECO:0000313" key="2">
    <source>
        <dbReference type="Proteomes" id="UP000644010"/>
    </source>
</evidence>
<keyword evidence="2" id="KW-1185">Reference proteome</keyword>
<gene>
    <name evidence="1" type="ORF">H8S77_22325</name>
</gene>
<proteinExistence type="predicted"/>
<dbReference type="RefSeq" id="WP_186961251.1">
    <property type="nucleotide sequence ID" value="NZ_JACOOI010000034.1"/>
</dbReference>
<dbReference type="EMBL" id="JACOOI010000034">
    <property type="protein sequence ID" value="MBC5645620.1"/>
    <property type="molecule type" value="Genomic_DNA"/>
</dbReference>
<comment type="caution">
    <text evidence="1">The sequence shown here is derived from an EMBL/GenBank/DDBJ whole genome shotgun (WGS) entry which is preliminary data.</text>
</comment>
<sequence>MWWKNSIRTESPLIFAVRTNKYAFEFDYEKLTFNSFSIANTNTGVTNEPPRISFGIETYGKLYPCTHSSLRTEDCQLIHTGRFLQHRFINWIPELTGCDPYNSGLEIISWNDRLTLSLRIIPTVIQRSNAIVIKYSIPSTYIKQTSPEGWAVYKHMAGTDGYIITGSTDNTFLSFSGNNIEARLHSDQKLQPGQLYQTGLIIYPVENLEKELVGIINQETNPLKVTAIQTDPVSSSLETQYDPVIGWHSIQLRNDISGNITKDNDRMERIKFTIENDNPKEATIRLNFSKEKEVYAVPGISGIIRDKEGFPTGIPIQLSKNWHTTDFNNYDSHLYKGPWFHGLSVLQIPAKSKITLEYSSVNAHWGGIPAASHAQLCLVGWGSNQQWDQSAIGAWGESICYEPDLDQASAAVLDIRPLLVIDPKGKQWNWTGNVGGADILYLKQNKGGRAWHTEMKTDYKRYCPNLTEVIYSGNMLDNKIEFQYSTSITRSDDINRGIYKIQMKVNEDVEFEKLDIFQLGATTYHYGFSKEIALGNENGLIKKWKANNNTNSVYDKSIKPFNGNTPWVFLYDSPISKDQEGRFISGNRGFIVRSWKSVIKGKNNIRPHWHEYNTTEGNHGDPCSIITVTLPETCRSLSAGDYIEAEIELIVTPLESSDYYGPNVNFKKALSKFTSKWALAYREAKGNNIIITPLTGIVKASYPIVISAVNNVVHFKTKGGIGYVPITIQELSTYKNPVLYIKEGKQWVQMDQSKYGNDYWQTDFNPISGTWEITYNINMDSPGDKAMEREYKFEIKDN</sequence>
<protein>
    <submittedName>
        <fullName evidence="1">Uncharacterized protein</fullName>
    </submittedName>
</protein>
<name>A0ABR7E779_9BACT</name>